<proteinExistence type="predicted"/>
<evidence type="ECO:0000313" key="1">
    <source>
        <dbReference type="EMBL" id="GAI54354.1"/>
    </source>
</evidence>
<reference evidence="1" key="1">
    <citation type="journal article" date="2014" name="Front. Microbiol.">
        <title>High frequency of phylogenetically diverse reductive dehalogenase-homologous genes in deep subseafloor sedimentary metagenomes.</title>
        <authorList>
            <person name="Kawai M."/>
            <person name="Futagami T."/>
            <person name="Toyoda A."/>
            <person name="Takaki Y."/>
            <person name="Nishi S."/>
            <person name="Hori S."/>
            <person name="Arai W."/>
            <person name="Tsubouchi T."/>
            <person name="Morono Y."/>
            <person name="Uchiyama I."/>
            <person name="Ito T."/>
            <person name="Fujiyama A."/>
            <person name="Inagaki F."/>
            <person name="Takami H."/>
        </authorList>
    </citation>
    <scope>NUCLEOTIDE SEQUENCE</scope>
    <source>
        <strain evidence="1">Expedition CK06-06</strain>
    </source>
</reference>
<comment type="caution">
    <text evidence="1">The sequence shown here is derived from an EMBL/GenBank/DDBJ whole genome shotgun (WGS) entry which is preliminary data.</text>
</comment>
<dbReference type="AlphaFoldDB" id="X1RFH6"/>
<sequence length="221" mass="25822">MPINNFDGNTFVAFLDISGFKQLMKDGKRAWEVLDRLYNNGYKVLKEVSSEVEGIFISDSGVLFVRNCQNKKECLTSLLEVIKKINRGMLDYDIMLTTSIAYGRFKYQERIEFVGIEKKPIYGNAYLSAFIDNENGKPKIQPGQCRIVGNNLPQDIKDVLNNDYSEDKIIKHISKRDRNNHYYFYWMVENPLEIDKFEKQYTDAYNLKYAGMLKALKIFIK</sequence>
<accession>X1RFH6</accession>
<protein>
    <recommendedName>
        <fullName evidence="2">Guanylate cyclase domain-containing protein</fullName>
    </recommendedName>
</protein>
<name>X1RFH6_9ZZZZ</name>
<dbReference type="EMBL" id="BARV01033826">
    <property type="protein sequence ID" value="GAI54354.1"/>
    <property type="molecule type" value="Genomic_DNA"/>
</dbReference>
<evidence type="ECO:0008006" key="2">
    <source>
        <dbReference type="Google" id="ProtNLM"/>
    </source>
</evidence>
<gene>
    <name evidence="1" type="ORF">S06H3_53107</name>
</gene>
<organism evidence="1">
    <name type="scientific">marine sediment metagenome</name>
    <dbReference type="NCBI Taxonomy" id="412755"/>
    <lineage>
        <taxon>unclassified sequences</taxon>
        <taxon>metagenomes</taxon>
        <taxon>ecological metagenomes</taxon>
    </lineage>
</organism>